<feature type="repeat" description="ANK" evidence="2">
    <location>
        <begin position="746"/>
        <end position="790"/>
    </location>
</feature>
<gene>
    <name evidence="5" type="ORF">BDW42DRAFT_199087</name>
</gene>
<dbReference type="Gene3D" id="3.40.50.300">
    <property type="entry name" value="P-loop containing nucleotide triphosphate hydrolases"/>
    <property type="match status" value="1"/>
</dbReference>
<feature type="repeat" description="ANK" evidence="2">
    <location>
        <begin position="900"/>
        <end position="932"/>
    </location>
</feature>
<feature type="domain" description="GPI inositol-deacylase winged helix" evidence="3">
    <location>
        <begin position="447"/>
        <end position="533"/>
    </location>
</feature>
<evidence type="ECO:0000259" key="3">
    <source>
        <dbReference type="Pfam" id="PF22939"/>
    </source>
</evidence>
<keyword evidence="6" id="KW-1185">Reference proteome</keyword>
<dbReference type="PROSITE" id="PS50088">
    <property type="entry name" value="ANK_REPEAT"/>
    <property type="match status" value="5"/>
</dbReference>
<sequence length="1108" mass="124679">MSFGFGVGDILATLKLADELKKRFSQAPKEFRAISDEVKRVWTVLHDLEDIPVNGLNKQQARDVQDVSQGCREVLEELKVKLDRSQVLAYTSSDWRSKARQAWCRVTWDQVEIDRLRERITITATLFNLLISKLNQTLTLEIQHNLNAVCEEQREASSRYALSRISSIDSSTRHAENLSTQQPGSGTWFMSKQEVRAWCYNEKQLLYCPGMPGAGKTVLCSVVIECLEQSFANRNDIAITYIFFDFRQQLSLFEILAALLRQLLQGRPTRSVTRHLRETTKESMKLEWVQSELRTLALGLRKTYIVIDALDECAATGSTLRQLLEFILALRRAANVNILATSRYNEEIASLFAQDGMILEILANDDDIRAYIDHRAAYFPPFVARKPGLLAYIRDEIVKASRGMFLIAKLYTNLVQDEINEKRIRKVIQRLQNNPGLYDDAYDETMERINCQAHFAQGIAKTIFGWILFSKRPLSLLEIQHALAVEIGESEFDDTNIIDIEQLVSVCIGLVMVDRESNSLKFVHYTTKEYLERKLLQWFPDVHRIIALTCLTYVSLNVFDHGPCDNQEALDGRLTSYPFYKYSAQNWGHHFQEQDGAESMAMEFLASESKVQGSSQVIFGFSDDTRSKGQMSFFTNWKRHPIVIREPLTAAHLAAYFGLTRLLAGMVTSYMIEVDIRDHVGRTPLSWATAYGHEDLVNMLLEHGANCDSMNHLGFTPLFYAAVGGRVGIMKSLIMAGANVNRVDKNGRTPLFHAAAGGSSQLMSLAFEGDCLASVRILLEFGASATQIDNFGQTPLFAAASNGRDSMTKLLIEHNAHLDYATAPDSVQFDPLAYAAMNGHASTAKLLSETGAYIVATQSGKDAASYVTLANLLKAGSDGHGELFRELQDSGADPNIRDPHGRLPLHWAAFRGNDNLVKCLLGSGADINAQDVFGRTPLFFAVFGARHSTALLLLDDPRIDFRHTDVFGDTPLIQSRKRQHKEEHQWKIYNLLKIKNEDYEGLLHNTGYVPPPQARLYAACDACLYIDMCIFACTKCTSPVPLRNDPRDDPSLDPQYAQRLAERLLDGMGSRWAVVRYCRICISSDKPCRCPLCGQTLHNMDTSGYLPR</sequence>
<organism evidence="5 6">
    <name type="scientific">Aspergillus taichungensis</name>
    <dbReference type="NCBI Taxonomy" id="482145"/>
    <lineage>
        <taxon>Eukaryota</taxon>
        <taxon>Fungi</taxon>
        <taxon>Dikarya</taxon>
        <taxon>Ascomycota</taxon>
        <taxon>Pezizomycotina</taxon>
        <taxon>Eurotiomycetes</taxon>
        <taxon>Eurotiomycetidae</taxon>
        <taxon>Eurotiales</taxon>
        <taxon>Aspergillaceae</taxon>
        <taxon>Aspergillus</taxon>
        <taxon>Aspergillus subgen. Circumdati</taxon>
    </lineage>
</organism>
<feature type="domain" description="Nephrocystin 3-like N-terminal" evidence="4">
    <location>
        <begin position="184"/>
        <end position="343"/>
    </location>
</feature>
<feature type="repeat" description="ANK" evidence="2">
    <location>
        <begin position="680"/>
        <end position="712"/>
    </location>
</feature>
<accession>A0A2J5HH29</accession>
<dbReference type="SUPFAM" id="SSF52540">
    <property type="entry name" value="P-loop containing nucleoside triphosphate hydrolases"/>
    <property type="match status" value="1"/>
</dbReference>
<dbReference type="InterPro" id="IPR054471">
    <property type="entry name" value="GPIID_WHD"/>
</dbReference>
<dbReference type="PRINTS" id="PR01415">
    <property type="entry name" value="ANKYRIN"/>
</dbReference>
<reference evidence="6" key="1">
    <citation type="submission" date="2017-12" db="EMBL/GenBank/DDBJ databases">
        <authorList>
            <consortium name="DOE Joint Genome Institute"/>
            <person name="Mondo S.J."/>
            <person name="Kjaerbolling I."/>
            <person name="Vesth T.C."/>
            <person name="Frisvad J.C."/>
            <person name="Nybo J.L."/>
            <person name="Theobald S."/>
            <person name="Kuo A."/>
            <person name="Bowyer P."/>
            <person name="Matsuda Y."/>
            <person name="Lyhne E.K."/>
            <person name="Kogle M.E."/>
            <person name="Clum A."/>
            <person name="Lipzen A."/>
            <person name="Salamov A."/>
            <person name="Ngan C.Y."/>
            <person name="Daum C."/>
            <person name="Chiniquy J."/>
            <person name="Barry K."/>
            <person name="LaButti K."/>
            <person name="Haridas S."/>
            <person name="Simmons B.A."/>
            <person name="Magnuson J.K."/>
            <person name="Mortensen U.H."/>
            <person name="Larsen T.O."/>
            <person name="Grigoriev I.V."/>
            <person name="Baker S.E."/>
            <person name="Andersen M.R."/>
            <person name="Nordberg H.P."/>
            <person name="Cantor M.N."/>
            <person name="Hua S.X."/>
        </authorList>
    </citation>
    <scope>NUCLEOTIDE SEQUENCE [LARGE SCALE GENOMIC DNA]</scope>
    <source>
        <strain evidence="6">IBT 19404</strain>
    </source>
</reference>
<dbReference type="InterPro" id="IPR056884">
    <property type="entry name" value="NPHP3-like_N"/>
</dbReference>
<evidence type="ECO:0000313" key="5">
    <source>
        <dbReference type="EMBL" id="PLN76154.1"/>
    </source>
</evidence>
<evidence type="ECO:0000259" key="4">
    <source>
        <dbReference type="Pfam" id="PF24883"/>
    </source>
</evidence>
<dbReference type="OrthoDB" id="195446at2759"/>
<dbReference type="Pfam" id="PF24883">
    <property type="entry name" value="NPHP3_N"/>
    <property type="match status" value="1"/>
</dbReference>
<dbReference type="Proteomes" id="UP000235023">
    <property type="component" value="Unassembled WGS sequence"/>
</dbReference>
<keyword evidence="2" id="KW-0040">ANK repeat</keyword>
<dbReference type="Pfam" id="PF12796">
    <property type="entry name" value="Ank_2"/>
    <property type="match status" value="2"/>
</dbReference>
<evidence type="ECO:0000256" key="1">
    <source>
        <dbReference type="ARBA" id="ARBA00022737"/>
    </source>
</evidence>
<feature type="repeat" description="ANK" evidence="2">
    <location>
        <begin position="791"/>
        <end position="823"/>
    </location>
</feature>
<dbReference type="PROSITE" id="PS50297">
    <property type="entry name" value="ANK_REP_REGION"/>
    <property type="match status" value="4"/>
</dbReference>
<proteinExistence type="predicted"/>
<dbReference type="InterPro" id="IPR002110">
    <property type="entry name" value="Ankyrin_rpt"/>
</dbReference>
<evidence type="ECO:0000256" key="2">
    <source>
        <dbReference type="PROSITE-ProRule" id="PRU00023"/>
    </source>
</evidence>
<dbReference type="InterPro" id="IPR036770">
    <property type="entry name" value="Ankyrin_rpt-contain_sf"/>
</dbReference>
<protein>
    <submittedName>
        <fullName evidence="5">Ankyrin</fullName>
    </submittedName>
</protein>
<dbReference type="Gene3D" id="1.25.40.20">
    <property type="entry name" value="Ankyrin repeat-containing domain"/>
    <property type="match status" value="3"/>
</dbReference>
<evidence type="ECO:0000313" key="6">
    <source>
        <dbReference type="Proteomes" id="UP000235023"/>
    </source>
</evidence>
<dbReference type="InterPro" id="IPR027417">
    <property type="entry name" value="P-loop_NTPase"/>
</dbReference>
<dbReference type="PANTHER" id="PTHR10039">
    <property type="entry name" value="AMELOGENIN"/>
    <property type="match status" value="1"/>
</dbReference>
<dbReference type="SUPFAM" id="SSF48403">
    <property type="entry name" value="Ankyrin repeat"/>
    <property type="match status" value="1"/>
</dbReference>
<dbReference type="Pfam" id="PF13637">
    <property type="entry name" value="Ank_4"/>
    <property type="match status" value="1"/>
</dbReference>
<dbReference type="AlphaFoldDB" id="A0A2J5HH29"/>
<dbReference type="Pfam" id="PF22939">
    <property type="entry name" value="WHD_GPIID"/>
    <property type="match status" value="1"/>
</dbReference>
<dbReference type="EMBL" id="KZ559626">
    <property type="protein sequence ID" value="PLN76154.1"/>
    <property type="molecule type" value="Genomic_DNA"/>
</dbReference>
<dbReference type="PANTHER" id="PTHR10039:SF15">
    <property type="entry name" value="NACHT DOMAIN-CONTAINING PROTEIN"/>
    <property type="match status" value="1"/>
</dbReference>
<keyword evidence="1" id="KW-0677">Repeat</keyword>
<name>A0A2J5HH29_9EURO</name>
<dbReference type="SMART" id="SM00248">
    <property type="entry name" value="ANK"/>
    <property type="match status" value="8"/>
</dbReference>
<feature type="repeat" description="ANK" evidence="2">
    <location>
        <begin position="713"/>
        <end position="745"/>
    </location>
</feature>